<sequence length="290" mass="29615" precursor="true">MTPPRAGRTGAVALVVALLLAGCSGGEGDAPGAGVDRAPQHAAAADEAAAVEAPSADETERLVIQTGSVSVTADDAPAVASEIARWVVAQGGRVDSRSETAATADETAWASLVVRVPAQRVTPLTDRLAELGTVTGIDLTSQDVTGTAQDLDARIHALEISVDRMESLMQDAGSTKDLLTAESALSDRQAELESLQAQRDRLADQVALSTLEISVAGPGALPATAERGTFATGLATGWDALVSTVAWLLVALGVLLPWLALLAAGTLVVVGLRRRARRRAAPSPAQTPAA</sequence>
<dbReference type="AlphaFoldDB" id="F8A0R2"/>
<evidence type="ECO:0000259" key="3">
    <source>
        <dbReference type="Pfam" id="PF14257"/>
    </source>
</evidence>
<reference evidence="5" key="1">
    <citation type="submission" date="2011-04" db="EMBL/GenBank/DDBJ databases">
        <title>Complete sequence of Cellvibrio gilvus ATCC 13127.</title>
        <authorList>
            <person name="Lucas S."/>
            <person name="Han J."/>
            <person name="Lapidus A."/>
            <person name="Cheng J.-F."/>
            <person name="Goodwin L."/>
            <person name="Pitluck S."/>
            <person name="Peters L."/>
            <person name="Munk A."/>
            <person name="Detter J.C."/>
            <person name="Han C."/>
            <person name="Tapia R."/>
            <person name="Land M."/>
            <person name="Hauser L."/>
            <person name="Kyrpides N."/>
            <person name="Ivanova N."/>
            <person name="Ovchinnikova G."/>
            <person name="Pagani I."/>
            <person name="Mead D."/>
            <person name="Brumm P."/>
            <person name="Woyke T."/>
        </authorList>
    </citation>
    <scope>NUCLEOTIDE SEQUENCE [LARGE SCALE GENOMIC DNA]</scope>
    <source>
        <strain evidence="5">ATCC 13127 / NRRL B-14078</strain>
    </source>
</reference>
<keyword evidence="1" id="KW-0175">Coiled coil</keyword>
<keyword evidence="2" id="KW-1133">Transmembrane helix</keyword>
<feature type="transmembrane region" description="Helical" evidence="2">
    <location>
        <begin position="245"/>
        <end position="270"/>
    </location>
</feature>
<gene>
    <name evidence="4" type="ordered locus">Celgi_1015</name>
</gene>
<evidence type="ECO:0000313" key="5">
    <source>
        <dbReference type="Proteomes" id="UP000000485"/>
    </source>
</evidence>
<evidence type="ECO:0000313" key="4">
    <source>
        <dbReference type="EMBL" id="AEI11534.1"/>
    </source>
</evidence>
<evidence type="ECO:0000256" key="2">
    <source>
        <dbReference type="SAM" id="Phobius"/>
    </source>
</evidence>
<dbReference type="eggNOG" id="COG3206">
    <property type="taxonomic scope" value="Bacteria"/>
</dbReference>
<dbReference type="HOGENOM" id="CLU_046535_0_0_11"/>
<dbReference type="KEGG" id="cga:Celgi_1015"/>
<keyword evidence="5" id="KW-1185">Reference proteome</keyword>
<dbReference type="PROSITE" id="PS51257">
    <property type="entry name" value="PROKAR_LIPOPROTEIN"/>
    <property type="match status" value="1"/>
</dbReference>
<keyword evidence="2" id="KW-0812">Transmembrane</keyword>
<dbReference type="InterPro" id="IPR025645">
    <property type="entry name" value="DUF4349"/>
</dbReference>
<protein>
    <recommendedName>
        <fullName evidence="3">DUF4349 domain-containing protein</fullName>
    </recommendedName>
</protein>
<dbReference type="RefSeq" id="WP_013883053.1">
    <property type="nucleotide sequence ID" value="NC_015671.1"/>
</dbReference>
<accession>F8A0R2</accession>
<dbReference type="Proteomes" id="UP000000485">
    <property type="component" value="Chromosome"/>
</dbReference>
<evidence type="ECO:0000256" key="1">
    <source>
        <dbReference type="SAM" id="Coils"/>
    </source>
</evidence>
<organism evidence="4 5">
    <name type="scientific">Cellulomonas gilvus (strain ATCC 13127 / NRRL B-14078)</name>
    <name type="common">Cellvibrio gilvus</name>
    <dbReference type="NCBI Taxonomy" id="593907"/>
    <lineage>
        <taxon>Bacteria</taxon>
        <taxon>Bacillati</taxon>
        <taxon>Actinomycetota</taxon>
        <taxon>Actinomycetes</taxon>
        <taxon>Micrococcales</taxon>
        <taxon>Cellulomonadaceae</taxon>
        <taxon>Cellulomonas</taxon>
    </lineage>
</organism>
<dbReference type="STRING" id="593907.Celgi_1015"/>
<feature type="domain" description="DUF4349" evidence="3">
    <location>
        <begin position="61"/>
        <end position="269"/>
    </location>
</feature>
<name>F8A0R2_CELGA</name>
<dbReference type="OrthoDB" id="186919at2"/>
<dbReference type="Pfam" id="PF14257">
    <property type="entry name" value="DUF4349"/>
    <property type="match status" value="1"/>
</dbReference>
<keyword evidence="2" id="KW-0472">Membrane</keyword>
<dbReference type="EMBL" id="CP002665">
    <property type="protein sequence ID" value="AEI11534.1"/>
    <property type="molecule type" value="Genomic_DNA"/>
</dbReference>
<feature type="coiled-coil region" evidence="1">
    <location>
        <begin position="148"/>
        <end position="212"/>
    </location>
</feature>
<proteinExistence type="predicted"/>